<evidence type="ECO:0000259" key="2">
    <source>
        <dbReference type="Pfam" id="PF13472"/>
    </source>
</evidence>
<dbReference type="PANTHER" id="PTHR30383">
    <property type="entry name" value="THIOESTERASE 1/PROTEASE 1/LYSOPHOSPHOLIPASE L1"/>
    <property type="match status" value="1"/>
</dbReference>
<comment type="caution">
    <text evidence="3">The sequence shown here is derived from an EMBL/GenBank/DDBJ whole genome shotgun (WGS) entry which is preliminary data.</text>
</comment>
<dbReference type="Proteomes" id="UP001548590">
    <property type="component" value="Unassembled WGS sequence"/>
</dbReference>
<evidence type="ECO:0000313" key="3">
    <source>
        <dbReference type="EMBL" id="MET1488500.1"/>
    </source>
</evidence>
<dbReference type="Pfam" id="PF13472">
    <property type="entry name" value="Lipase_GDSL_2"/>
    <property type="match status" value="1"/>
</dbReference>
<protein>
    <submittedName>
        <fullName evidence="3">Arylesterase</fullName>
    </submittedName>
</protein>
<keyword evidence="1" id="KW-0732">Signal</keyword>
<keyword evidence="4" id="KW-1185">Reference proteome</keyword>
<feature type="chain" id="PRO_5046710864" evidence="1">
    <location>
        <begin position="20"/>
        <end position="202"/>
    </location>
</feature>
<dbReference type="SUPFAM" id="SSF52266">
    <property type="entry name" value="SGNH hydrolase"/>
    <property type="match status" value="1"/>
</dbReference>
<dbReference type="PANTHER" id="PTHR30383:SF24">
    <property type="entry name" value="THIOESTERASE 1_PROTEASE 1_LYSOPHOSPHOLIPASE L1"/>
    <property type="match status" value="1"/>
</dbReference>
<name>A0ABV2CKT1_9RHOO</name>
<dbReference type="CDD" id="cd01822">
    <property type="entry name" value="Lysophospholipase_L1_like"/>
    <property type="match status" value="1"/>
</dbReference>
<accession>A0ABV2CKT1</accession>
<dbReference type="RefSeq" id="WP_345926672.1">
    <property type="nucleotide sequence ID" value="NZ_JBDIVF010000003.1"/>
</dbReference>
<feature type="domain" description="SGNH hydrolase-type esterase" evidence="2">
    <location>
        <begin position="26"/>
        <end position="184"/>
    </location>
</feature>
<evidence type="ECO:0000256" key="1">
    <source>
        <dbReference type="SAM" id="SignalP"/>
    </source>
</evidence>
<gene>
    <name evidence="3" type="ORF">ABVT11_01575</name>
</gene>
<reference evidence="3 4" key="1">
    <citation type="submission" date="2024-07" db="EMBL/GenBank/DDBJ databases">
        <title>Uliginosibacterium paludis KCTC:42655.</title>
        <authorList>
            <person name="Kim M.K."/>
        </authorList>
    </citation>
    <scope>NUCLEOTIDE SEQUENCE [LARGE SCALE GENOMIC DNA]</scope>
    <source>
        <strain evidence="3 4">KCTC 42655</strain>
    </source>
</reference>
<proteinExistence type="predicted"/>
<dbReference type="Gene3D" id="3.40.50.1110">
    <property type="entry name" value="SGNH hydrolase"/>
    <property type="match status" value="1"/>
</dbReference>
<dbReference type="InterPro" id="IPR051532">
    <property type="entry name" value="Ester_Hydrolysis_Enzymes"/>
</dbReference>
<feature type="signal peptide" evidence="1">
    <location>
        <begin position="1"/>
        <end position="19"/>
    </location>
</feature>
<dbReference type="InterPro" id="IPR036514">
    <property type="entry name" value="SGNH_hydro_sf"/>
</dbReference>
<sequence length="202" mass="21859">MSRFLFILLAVFSFQTASAAGILVWGDSLSAGYGIPQDKAWPKLLATRLASEGYKHEISNASISGETTAGGLARLPEALSRIKPAVVIIELGANDGLRGLPVKAMQGNLDAMIRLATKANARVLLVGMRMPPNFGPVYTQKFQQVFTDLAAQHRTALVPFMMEGFAGRSELFQNDNLHPTAEAQSLVLDNIWPALKPLLGKR</sequence>
<organism evidence="3 4">
    <name type="scientific">Uliginosibacterium paludis</name>
    <dbReference type="NCBI Taxonomy" id="1615952"/>
    <lineage>
        <taxon>Bacteria</taxon>
        <taxon>Pseudomonadati</taxon>
        <taxon>Pseudomonadota</taxon>
        <taxon>Betaproteobacteria</taxon>
        <taxon>Rhodocyclales</taxon>
        <taxon>Zoogloeaceae</taxon>
        <taxon>Uliginosibacterium</taxon>
    </lineage>
</organism>
<dbReference type="EMBL" id="JBEWLZ010000001">
    <property type="protein sequence ID" value="MET1488500.1"/>
    <property type="molecule type" value="Genomic_DNA"/>
</dbReference>
<dbReference type="InterPro" id="IPR013830">
    <property type="entry name" value="SGNH_hydro"/>
</dbReference>
<evidence type="ECO:0000313" key="4">
    <source>
        <dbReference type="Proteomes" id="UP001548590"/>
    </source>
</evidence>